<dbReference type="GO" id="GO:0005911">
    <property type="term" value="C:cell-cell junction"/>
    <property type="evidence" value="ECO:0000318"/>
    <property type="project" value="GO_Central"/>
</dbReference>
<feature type="compositionally biased region" description="Basic and acidic residues" evidence="1">
    <location>
        <begin position="1710"/>
        <end position="1720"/>
    </location>
</feature>
<feature type="compositionally biased region" description="Basic and acidic residues" evidence="1">
    <location>
        <begin position="505"/>
        <end position="517"/>
    </location>
</feature>
<feature type="compositionally biased region" description="Basic and acidic residues" evidence="1">
    <location>
        <begin position="1168"/>
        <end position="1182"/>
    </location>
</feature>
<feature type="compositionally biased region" description="Basic and acidic residues" evidence="1">
    <location>
        <begin position="1997"/>
        <end position="2006"/>
    </location>
</feature>
<feature type="compositionally biased region" description="Basic and acidic residues" evidence="1">
    <location>
        <begin position="1124"/>
        <end position="1161"/>
    </location>
</feature>
<feature type="compositionally biased region" description="Basic and acidic residues" evidence="1">
    <location>
        <begin position="556"/>
        <end position="617"/>
    </location>
</feature>
<accession>A0A9J7M4H5</accession>
<dbReference type="Proteomes" id="UP000001554">
    <property type="component" value="Chromosome 12"/>
</dbReference>
<feature type="compositionally biased region" description="Acidic residues" evidence="1">
    <location>
        <begin position="1837"/>
        <end position="1853"/>
    </location>
</feature>
<feature type="compositionally biased region" description="Basic and acidic residues" evidence="1">
    <location>
        <begin position="1288"/>
        <end position="1298"/>
    </location>
</feature>
<keyword evidence="2" id="KW-1185">Reference proteome</keyword>
<feature type="compositionally biased region" description="Low complexity" evidence="1">
    <location>
        <begin position="1260"/>
        <end position="1275"/>
    </location>
</feature>
<feature type="compositionally biased region" description="Basic and acidic residues" evidence="1">
    <location>
        <begin position="1879"/>
        <end position="1893"/>
    </location>
</feature>
<dbReference type="GO" id="GO:0098609">
    <property type="term" value="P:cell-cell adhesion"/>
    <property type="evidence" value="ECO:0000318"/>
    <property type="project" value="GO_Central"/>
</dbReference>
<feature type="compositionally biased region" description="Basic and acidic residues" evidence="1">
    <location>
        <begin position="1198"/>
        <end position="1224"/>
    </location>
</feature>
<feature type="compositionally biased region" description="Basic and acidic residues" evidence="1">
    <location>
        <begin position="62"/>
        <end position="71"/>
    </location>
</feature>
<dbReference type="RefSeq" id="XP_035693915.1">
    <property type="nucleotide sequence ID" value="XM_035838022.1"/>
</dbReference>
<feature type="compositionally biased region" description="Basic and acidic residues" evidence="1">
    <location>
        <begin position="173"/>
        <end position="185"/>
    </location>
</feature>
<feature type="compositionally biased region" description="Basic and acidic residues" evidence="1">
    <location>
        <begin position="812"/>
        <end position="836"/>
    </location>
</feature>
<gene>
    <name evidence="3" type="primary">LOC118428059</name>
</gene>
<feature type="compositionally biased region" description="Basic residues" evidence="1">
    <location>
        <begin position="1947"/>
        <end position="1965"/>
    </location>
</feature>
<feature type="region of interest" description="Disordered" evidence="1">
    <location>
        <begin position="735"/>
        <end position="2134"/>
    </location>
</feature>
<feature type="region of interest" description="Disordered" evidence="1">
    <location>
        <begin position="1"/>
        <end position="38"/>
    </location>
</feature>
<feature type="compositionally biased region" description="Basic and acidic residues" evidence="1">
    <location>
        <begin position="303"/>
        <end position="315"/>
    </location>
</feature>
<feature type="compositionally biased region" description="Basic and acidic residues" evidence="1">
    <location>
        <begin position="1625"/>
        <end position="1644"/>
    </location>
</feature>
<feature type="compositionally biased region" description="Basic and acidic residues" evidence="1">
    <location>
        <begin position="1747"/>
        <end position="1760"/>
    </location>
</feature>
<feature type="compositionally biased region" description="Acidic residues" evidence="1">
    <location>
        <begin position="1977"/>
        <end position="1988"/>
    </location>
</feature>
<feature type="compositionally biased region" description="Basic and acidic residues" evidence="1">
    <location>
        <begin position="849"/>
        <end position="947"/>
    </location>
</feature>
<dbReference type="GeneID" id="118428059"/>
<feature type="compositionally biased region" description="Basic and acidic residues" evidence="1">
    <location>
        <begin position="1004"/>
        <end position="1038"/>
    </location>
</feature>
<feature type="compositionally biased region" description="Basic and acidic residues" evidence="1">
    <location>
        <begin position="1346"/>
        <end position="1360"/>
    </location>
</feature>
<dbReference type="GO" id="GO:0005925">
    <property type="term" value="C:focal adhesion"/>
    <property type="evidence" value="ECO:0000318"/>
    <property type="project" value="GO_Central"/>
</dbReference>
<feature type="compositionally biased region" description="Low complexity" evidence="1">
    <location>
        <begin position="287"/>
        <end position="298"/>
    </location>
</feature>
<protein>
    <submittedName>
        <fullName evidence="3">Titin-like</fullName>
    </submittedName>
</protein>
<feature type="compositionally biased region" description="Basic and acidic residues" evidence="1">
    <location>
        <begin position="1540"/>
        <end position="1550"/>
    </location>
</feature>
<dbReference type="OMA" id="CYFTEPE"/>
<feature type="compositionally biased region" description="Polar residues" evidence="1">
    <location>
        <begin position="2016"/>
        <end position="2028"/>
    </location>
</feature>
<feature type="compositionally biased region" description="Basic and acidic residues" evidence="1">
    <location>
        <begin position="1594"/>
        <end position="1608"/>
    </location>
</feature>
<feature type="compositionally biased region" description="Acidic residues" evidence="1">
    <location>
        <begin position="1655"/>
        <end position="1674"/>
    </location>
</feature>
<evidence type="ECO:0000256" key="1">
    <source>
        <dbReference type="SAM" id="MobiDB-lite"/>
    </source>
</evidence>
<feature type="compositionally biased region" description="Basic and acidic residues" evidence="1">
    <location>
        <begin position="1826"/>
        <end position="1836"/>
    </location>
</feature>
<feature type="compositionally biased region" description="Acidic residues" evidence="1">
    <location>
        <begin position="2051"/>
        <end position="2062"/>
    </location>
</feature>
<dbReference type="OrthoDB" id="20689at2759"/>
<feature type="region of interest" description="Disordered" evidence="1">
    <location>
        <begin position="62"/>
        <end position="721"/>
    </location>
</feature>
<feature type="compositionally biased region" description="Polar residues" evidence="1">
    <location>
        <begin position="1733"/>
        <end position="1746"/>
    </location>
</feature>
<feature type="compositionally biased region" description="Acidic residues" evidence="1">
    <location>
        <begin position="2123"/>
        <end position="2132"/>
    </location>
</feature>
<feature type="compositionally biased region" description="Polar residues" evidence="1">
    <location>
        <begin position="1791"/>
        <end position="1804"/>
    </location>
</feature>
<feature type="compositionally biased region" description="Basic and acidic residues" evidence="1">
    <location>
        <begin position="1409"/>
        <end position="1431"/>
    </location>
</feature>
<dbReference type="GO" id="GO:2001046">
    <property type="term" value="P:positive regulation of integrin-mediated signaling pathway"/>
    <property type="evidence" value="ECO:0000318"/>
    <property type="project" value="GO_Central"/>
</dbReference>
<organism evidence="2 3">
    <name type="scientific">Branchiostoma floridae</name>
    <name type="common">Florida lancelet</name>
    <name type="synonym">Amphioxus</name>
    <dbReference type="NCBI Taxonomy" id="7739"/>
    <lineage>
        <taxon>Eukaryota</taxon>
        <taxon>Metazoa</taxon>
        <taxon>Chordata</taxon>
        <taxon>Cephalochordata</taxon>
        <taxon>Leptocardii</taxon>
        <taxon>Amphioxiformes</taxon>
        <taxon>Branchiostomatidae</taxon>
        <taxon>Branchiostoma</taxon>
    </lineage>
</organism>
<reference evidence="3" key="2">
    <citation type="submission" date="2025-08" db="UniProtKB">
        <authorList>
            <consortium name="RefSeq"/>
        </authorList>
    </citation>
    <scope>IDENTIFICATION</scope>
    <source>
        <strain evidence="3">S238N-H82</strain>
        <tissue evidence="3">Testes</tissue>
    </source>
</reference>
<evidence type="ECO:0000313" key="2">
    <source>
        <dbReference type="Proteomes" id="UP000001554"/>
    </source>
</evidence>
<feature type="compositionally biased region" description="Basic and acidic residues" evidence="1">
    <location>
        <begin position="1966"/>
        <end position="1976"/>
    </location>
</feature>
<reference evidence="2" key="1">
    <citation type="journal article" date="2020" name="Nat. Ecol. Evol.">
        <title>Deeply conserved synteny resolves early events in vertebrate evolution.</title>
        <authorList>
            <person name="Simakov O."/>
            <person name="Marletaz F."/>
            <person name="Yue J.X."/>
            <person name="O'Connell B."/>
            <person name="Jenkins J."/>
            <person name="Brandt A."/>
            <person name="Calef R."/>
            <person name="Tung C.H."/>
            <person name="Huang T.K."/>
            <person name="Schmutz J."/>
            <person name="Satoh N."/>
            <person name="Yu J.K."/>
            <person name="Putnam N.H."/>
            <person name="Green R.E."/>
            <person name="Rokhsar D.S."/>
        </authorList>
    </citation>
    <scope>NUCLEOTIDE SEQUENCE [LARGE SCALE GENOMIC DNA]</scope>
    <source>
        <strain evidence="2">S238N-H82</strain>
    </source>
</reference>
<feature type="compositionally biased region" description="Basic and acidic residues" evidence="1">
    <location>
        <begin position="353"/>
        <end position="365"/>
    </location>
</feature>
<feature type="compositionally biased region" description="Basic and acidic residues" evidence="1">
    <location>
        <begin position="955"/>
        <end position="976"/>
    </location>
</feature>
<dbReference type="KEGG" id="bfo:118428059"/>
<feature type="compositionally biased region" description="Acidic residues" evidence="1">
    <location>
        <begin position="1771"/>
        <end position="1790"/>
    </location>
</feature>
<dbReference type="GO" id="GO:0045216">
    <property type="term" value="P:cell-cell junction organization"/>
    <property type="evidence" value="ECO:0000318"/>
    <property type="project" value="GO_Central"/>
</dbReference>
<feature type="compositionally biased region" description="Polar residues" evidence="1">
    <location>
        <begin position="72"/>
        <end position="81"/>
    </location>
</feature>
<feature type="compositionally biased region" description="Basic and acidic residues" evidence="1">
    <location>
        <begin position="680"/>
        <end position="703"/>
    </location>
</feature>
<feature type="compositionally biased region" description="Basic and acidic residues" evidence="1">
    <location>
        <begin position="1385"/>
        <end position="1400"/>
    </location>
</feature>
<feature type="compositionally biased region" description="Basic and acidic residues" evidence="1">
    <location>
        <begin position="384"/>
        <end position="408"/>
    </location>
</feature>
<feature type="compositionally biased region" description="Acidic residues" evidence="1">
    <location>
        <begin position="243"/>
        <end position="256"/>
    </location>
</feature>
<name>A0A9J7M4H5_BRAFL</name>
<feature type="compositionally biased region" description="Basic and acidic residues" evidence="1">
    <location>
        <begin position="1566"/>
        <end position="1578"/>
    </location>
</feature>
<feature type="compositionally biased region" description="Basic and acidic residues" evidence="1">
    <location>
        <begin position="756"/>
        <end position="772"/>
    </location>
</feature>
<sequence>MDLGGITPVEAIGAMPVSTGTSEDEIEEETSNVPTTEAERLQRAKEFLLLLGDTETELEIIKEEDFWRDSDSTMSSESGVMSDSEDGANIGNQNVFRKPPQRGSDDPVDTDSSDEVEPLNSQKKPSRSKKKKRPPVSVNNEDNKGESSDEVEPLYPDEGVPLSPSPKPKRKKPTVEKAQDPKPTDDIPTDPTSFYEKLSALPQNEAPGTAEGVSSPEDNRSQAESGIGHEPGSNGERPVSPFPDDEEVEPEDDYVPPEDKSTTIAPPRSTKRSVATTPKPVQRDDTSPPTKTTPSQPSNGSKRIKEPNKKSDTTPKGDSTSVPEDDGFFGNLLKKKKGRNVPDKQEPSSTEPSTKDETDNDEKPGLLDNLLNKLKPKATGPEDNVNKDDSKRKHPVDDESPRDQRKPETNTNYPKTEEDENDKPGLFDNLLKKMKPKAKDSEDTPSKDGSDGSQPTANQTKPETTAKDPKTEEDEDDKPGLFDNLLKKIKPKPKDSEDTPSNEYSDGRQSVEKDSRANQKKPVSTSRHPDSGGSPEPTTDKDDKLGLLDNLLSKLKPKDREDDPSKRGSKPTENENNTDPDKTDSSDRQPDKPEDAAKKKPSEGVLDRLLKTLHLDEETIPPPPEDQSTDKSTDEPSQGQKPKTALPGDDAKTDEPAPIPPPRTKSLRKRPTTLPVGTPTEKDNKQKDAAEKRPSKKPEEKNTSSKPNGSSKPAKGNKAPLNPMLVFGIVPMEFEDVPLTPPCPRKKQKPAKPTKTPKEQKDGEQKTPDDKTNGSVLGPQEEESDTLGSFLDYVFGRPKDRKTPVARPKIVPKPEDATKPKDKSPSDTIPTKKEEPSPAVKSLQGLLERSSEVDNKATETPKDEPAKSKPAKESQQPKDEPQVPKETEKPKDEPKPSKETEKPKEETKPSKEAEKSKEEPKPTKVTEQPKDDPATTKPVKETERPKNEPTTSKPDAPDQKAAETRPIIEKPSEDKAAPPSPRPKSTKEKKTPKTPSPKVRKSSKNKEPTEEPTKKKTKEKKPAKDKTKSRKKSEEKPVNADPPKAQEPPATLQNVEPVKAAPPAPQIPQKIEDEPVFAAPPQAKENLPTSPRSRKPSKTLLSKLKKLKDGLTHDISSDNEVESPETKRKELPKVPDTPQKREEEEPEKVEPPPRRKRDDKSMSPPPQKRQEKTPDTTPEKPVEIPTEMPTPPPRHKKDVPETKDNEEPVKAESPPPEKEEEKEPVPIQEQVEQEPVKAAPPQPQEEEKPSKPEKKEDVTPVAVEAAAPQQEEPVKAAPPVPQPQEDAEAPKQEEKEDVTPVTVEPAAPQPEEVKKAPEQVEPEPVTSMPPQPQEKIEPVIPEEKEEPSIPDKEEDIKPETIEEPVPQKEATVEEEKEPDTTEPVTEERPVETEPEKPKEEDKEDVPATVEEKPPEDETKDEPTLEDQHISEPTESVPTESAPPLPPRRSKGKKEDAPTDAEQLIVPEEQTEEENDNKPDRIEPPPLPVKRKSQRSEEQLPSPVDENKYPEISFSDAPPLQTNLDDIFHSPDDVLNAPCKGSDDDVPKEEEQGIVPDELAPVKTKKRSESFKAGRDRLKALGKSLKNKATRRKSDKSPDEDKPEPKDDPDNIVEEVDTPSSPQEEDSQKRASLDRLKALGKSLKDKTKRRKSEKSPDEEEPETKDDPDNIVEEVDTPSSPQEPDSQTPGARDRLKALGKSLKDKAKRRKSEKSPDEDKPEMVDEPENPVEEVGTPSSPQEPDSQKTASLDRLKALGKSLKDKTKRRKSDKSPDDDEPETKDDPDNIVEELDTPSSPQEPDSQTPGSLDRLKALRKSLKEKAKRRKSDKTPDEGKPEMTDDPEEPVPEITDDPDNSVDTPSSPQEPESQKPKKPSRSLLSKLKDGLLSDSEKELTPHVQKKPSDVESDEPVTSKAADQEDMATPGPSHQPDEIVDTQDEAPTKPEKKKINLPRKLSKLRNSFKRKAKSKSDDGPKSDLEGDAIPDQDDENKENAPSLEDPPKDTDRSPDSPSALKFPESTSPNESFSTVIENFAAQEDPGQEEDEPVSKPLDEPTEEEDNDPEEAWSPWFKDTPKTEAPSDVHSSPVLEKKPKEDAPTPLIEDQDDSLEVPPKLPPKQKDLEEPSDKEDNDDVPIWEKIKPLEETCVKCRKVLKDSDVVVNFNGLILHQACMS</sequence>
<feature type="compositionally biased region" description="Basic and acidic residues" evidence="1">
    <location>
        <begin position="437"/>
        <end position="450"/>
    </location>
</feature>
<feature type="compositionally biased region" description="Basic and acidic residues" evidence="1">
    <location>
        <begin position="1689"/>
        <end position="1702"/>
    </location>
</feature>
<feature type="compositionally biased region" description="Basic residues" evidence="1">
    <location>
        <begin position="1584"/>
        <end position="1593"/>
    </location>
</feature>
<evidence type="ECO:0000313" key="3">
    <source>
        <dbReference type="RefSeq" id="XP_035693915.1"/>
    </source>
</evidence>
<feature type="compositionally biased region" description="Basic and acidic residues" evidence="1">
    <location>
        <begin position="1107"/>
        <end position="1116"/>
    </location>
</feature>
<dbReference type="GO" id="GO:0005737">
    <property type="term" value="C:cytoplasm"/>
    <property type="evidence" value="ECO:0000318"/>
    <property type="project" value="GO_Central"/>
</dbReference>
<feature type="compositionally biased region" description="Basic residues" evidence="1">
    <location>
        <begin position="124"/>
        <end position="134"/>
    </location>
</feature>
<feature type="compositionally biased region" description="Polar residues" evidence="1">
    <location>
        <begin position="1675"/>
        <end position="1687"/>
    </location>
</feature>
<dbReference type="GO" id="GO:1900026">
    <property type="term" value="P:positive regulation of substrate adhesion-dependent cell spreading"/>
    <property type="evidence" value="ECO:0000318"/>
    <property type="project" value="GO_Central"/>
</dbReference>
<feature type="compositionally biased region" description="Basic and acidic residues" evidence="1">
    <location>
        <begin position="1245"/>
        <end position="1258"/>
    </location>
</feature>
<feature type="compositionally biased region" description="Acidic residues" evidence="1">
    <location>
        <begin position="106"/>
        <end position="117"/>
    </location>
</feature>
<proteinExistence type="predicted"/>
<feature type="compositionally biased region" description="Basic and acidic residues" evidence="1">
    <location>
        <begin position="1807"/>
        <end position="1818"/>
    </location>
</feature>